<reference evidence="2" key="2">
    <citation type="submission" date="2019-06" db="EMBL/GenBank/DDBJ databases">
        <title>Genomics analysis of Aphanomyces spp. identifies a new class of oomycete effector associated with host adaptation.</title>
        <authorList>
            <person name="Gaulin E."/>
        </authorList>
    </citation>
    <scope>NUCLEOTIDE SEQUENCE</scope>
    <source>
        <strain evidence="2">CBS 578.67</strain>
    </source>
</reference>
<dbReference type="PANTHER" id="PTHR36893">
    <property type="entry name" value="OS01G0275950 PROTEIN"/>
    <property type="match status" value="1"/>
</dbReference>
<evidence type="ECO:0000313" key="2">
    <source>
        <dbReference type="EMBL" id="KAF0692676.1"/>
    </source>
</evidence>
<keyword evidence="1" id="KW-1133">Transmembrane helix</keyword>
<dbReference type="Gene3D" id="2.120.10.70">
    <property type="entry name" value="Fucose-specific lectin"/>
    <property type="match status" value="1"/>
</dbReference>
<gene>
    <name evidence="3" type="primary">Aste57867_16261</name>
    <name evidence="2" type="ORF">As57867_016204</name>
    <name evidence="3" type="ORF">ASTE57867_16261</name>
</gene>
<proteinExistence type="predicted"/>
<organism evidence="3 4">
    <name type="scientific">Aphanomyces stellatus</name>
    <dbReference type="NCBI Taxonomy" id="120398"/>
    <lineage>
        <taxon>Eukaryota</taxon>
        <taxon>Sar</taxon>
        <taxon>Stramenopiles</taxon>
        <taxon>Oomycota</taxon>
        <taxon>Saprolegniomycetes</taxon>
        <taxon>Saprolegniales</taxon>
        <taxon>Verrucalvaceae</taxon>
        <taxon>Aphanomyces</taxon>
    </lineage>
</organism>
<dbReference type="AlphaFoldDB" id="A0A485L610"/>
<feature type="transmembrane region" description="Helical" evidence="1">
    <location>
        <begin position="18"/>
        <end position="38"/>
    </location>
</feature>
<name>A0A485L610_9STRA</name>
<accession>A0A485L610</accession>
<dbReference type="SUPFAM" id="SSF89372">
    <property type="entry name" value="Fucose-specific lectin"/>
    <property type="match status" value="1"/>
</dbReference>
<keyword evidence="1" id="KW-0812">Transmembrane</keyword>
<dbReference type="EMBL" id="VJMH01005858">
    <property type="protein sequence ID" value="KAF0692676.1"/>
    <property type="molecule type" value="Genomic_DNA"/>
</dbReference>
<dbReference type="Proteomes" id="UP000332933">
    <property type="component" value="Unassembled WGS sequence"/>
</dbReference>
<evidence type="ECO:0000313" key="3">
    <source>
        <dbReference type="EMBL" id="VFT93038.1"/>
    </source>
</evidence>
<keyword evidence="4" id="KW-1185">Reference proteome</keyword>
<dbReference type="OrthoDB" id="66678at2759"/>
<dbReference type="PANTHER" id="PTHR36893:SF1">
    <property type="entry name" value="BULB-TYPE LECTIN DOMAIN-CONTAINING PROTEIN"/>
    <property type="match status" value="1"/>
</dbReference>
<evidence type="ECO:0000256" key="1">
    <source>
        <dbReference type="SAM" id="Phobius"/>
    </source>
</evidence>
<reference evidence="3 4" key="1">
    <citation type="submission" date="2019-03" db="EMBL/GenBank/DDBJ databases">
        <authorList>
            <person name="Gaulin E."/>
            <person name="Dumas B."/>
        </authorList>
    </citation>
    <scope>NUCLEOTIDE SEQUENCE [LARGE SCALE GENOMIC DNA]</scope>
    <source>
        <strain evidence="3">CBS 568.67</strain>
    </source>
</reference>
<protein>
    <submittedName>
        <fullName evidence="3">Aste57867_16261 protein</fullName>
    </submittedName>
</protein>
<dbReference type="EMBL" id="CAADRA010005879">
    <property type="protein sequence ID" value="VFT93038.1"/>
    <property type="molecule type" value="Genomic_DNA"/>
</dbReference>
<keyword evidence="1" id="KW-0472">Membrane</keyword>
<sequence length="524" mass="57213">MPIADGGFTPPLPTPSGGNLVACILVLVVVVLAVVPYVEGGSGHRFVARKGVIEELPAFADEHDWFTHIAAALHVPLTSTDSLAAQHVPVDAIWMHRILSQRSLDDPWKQAIAVNPRAFTLVQVSARSIFVIGSNGRLFERYFNGDTWEYVRHVAAPPRHERLFHRLHHGQYAPHCNMDAAVALTRVVHGSYEGLIVADVAGRLVQRVADAASAAVRWVDVSIPGGLHVYSRGFASQDGTFYVVSHEGALHARRMWPMAASSWRILGGQNASMARLALVVHVASQDNSGHDVVYVLTHDGTLVQVDTSSGKWTDCGPPSGIRLALQPMAAVTSTLSSLLSSLFMASSKGLVEFTLDSKRWHVHGHPPDQLLHGGALASVDQDARILAISDERSLWQWTRDDMEWEEVTPPLPAHVTIARVPPTVVSHRHANDRRSDGQQQHHELIVLLEDGRLASKRMDASGTAPWTIHCVPEGGPMTSSTTCGYDDDESIATVGDIDDEAIVMGFEEGTREDEDDQDRANLYQ</sequence>
<evidence type="ECO:0000313" key="4">
    <source>
        <dbReference type="Proteomes" id="UP000332933"/>
    </source>
</evidence>